<organism evidence="1 2">
    <name type="scientific">Cylindrobasidium torrendii FP15055 ss-10</name>
    <dbReference type="NCBI Taxonomy" id="1314674"/>
    <lineage>
        <taxon>Eukaryota</taxon>
        <taxon>Fungi</taxon>
        <taxon>Dikarya</taxon>
        <taxon>Basidiomycota</taxon>
        <taxon>Agaricomycotina</taxon>
        <taxon>Agaricomycetes</taxon>
        <taxon>Agaricomycetidae</taxon>
        <taxon>Agaricales</taxon>
        <taxon>Marasmiineae</taxon>
        <taxon>Physalacriaceae</taxon>
        <taxon>Cylindrobasidium</taxon>
    </lineage>
</organism>
<dbReference type="STRING" id="1314674.A0A0D7BRQ2"/>
<accession>A0A0D7BRQ2</accession>
<dbReference type="Pfam" id="PF01501">
    <property type="entry name" value="Glyco_transf_8"/>
    <property type="match status" value="1"/>
</dbReference>
<dbReference type="CDD" id="cd02537">
    <property type="entry name" value="GT8_Glycogenin"/>
    <property type="match status" value="1"/>
</dbReference>
<evidence type="ECO:0000313" key="1">
    <source>
        <dbReference type="EMBL" id="KIY72844.1"/>
    </source>
</evidence>
<dbReference type="EMBL" id="KN880440">
    <property type="protein sequence ID" value="KIY72844.1"/>
    <property type="molecule type" value="Genomic_DNA"/>
</dbReference>
<keyword evidence="2" id="KW-1185">Reference proteome</keyword>
<dbReference type="AlphaFoldDB" id="A0A0D7BRQ2"/>
<reference evidence="1 2" key="1">
    <citation type="journal article" date="2015" name="Fungal Genet. Biol.">
        <title>Evolution of novel wood decay mechanisms in Agaricales revealed by the genome sequences of Fistulina hepatica and Cylindrobasidium torrendii.</title>
        <authorList>
            <person name="Floudas D."/>
            <person name="Held B.W."/>
            <person name="Riley R."/>
            <person name="Nagy L.G."/>
            <person name="Koehler G."/>
            <person name="Ransdell A.S."/>
            <person name="Younus H."/>
            <person name="Chow J."/>
            <person name="Chiniquy J."/>
            <person name="Lipzen A."/>
            <person name="Tritt A."/>
            <person name="Sun H."/>
            <person name="Haridas S."/>
            <person name="LaButti K."/>
            <person name="Ohm R.A."/>
            <person name="Kues U."/>
            <person name="Blanchette R.A."/>
            <person name="Grigoriev I.V."/>
            <person name="Minto R.E."/>
            <person name="Hibbett D.S."/>
        </authorList>
    </citation>
    <scope>NUCLEOTIDE SEQUENCE [LARGE SCALE GENOMIC DNA]</scope>
    <source>
        <strain evidence="1 2">FP15055 ss-10</strain>
    </source>
</reference>
<gene>
    <name evidence="1" type="ORF">CYLTODRAFT_343467</name>
</gene>
<evidence type="ECO:0000313" key="2">
    <source>
        <dbReference type="Proteomes" id="UP000054007"/>
    </source>
</evidence>
<sequence length="307" mass="35110">MVKAAWVSLLSKDEYLAGLLVVEYGLRSVKSQYPLIVMVTESVPELTRDILRKRGLKLVEVSRLAPTAGREKFGEFDARFGETWSKVRTWEMTDYDRVVLLDADMVVKRNMDELMDIELQEGHIAAAHVCACNPRKLAHYPADWIPENCGHTAVKTPTSPPPSWTEGAPRPYGQFNSGLVVLNPSDDTARAIVERLATSDQVENFTFGDQDLLIEHFFGKWKALPWYYNALRTLKVVHEPLWSNDEVRCIHYILGDKPWMSRVPPEGTGSPYDDVNRWWWEHYHAVEQELLKSDPVGRDFVDSTVAH</sequence>
<dbReference type="SUPFAM" id="SSF53448">
    <property type="entry name" value="Nucleotide-diphospho-sugar transferases"/>
    <property type="match status" value="1"/>
</dbReference>
<dbReference type="InterPro" id="IPR050587">
    <property type="entry name" value="GNT1/Glycosyltrans_8"/>
</dbReference>
<dbReference type="InterPro" id="IPR002495">
    <property type="entry name" value="Glyco_trans_8"/>
</dbReference>
<dbReference type="PANTHER" id="PTHR11183">
    <property type="entry name" value="GLYCOGENIN SUBFAMILY MEMBER"/>
    <property type="match status" value="1"/>
</dbReference>
<dbReference type="Gene3D" id="3.90.550.10">
    <property type="entry name" value="Spore Coat Polysaccharide Biosynthesis Protein SpsA, Chain A"/>
    <property type="match status" value="1"/>
</dbReference>
<protein>
    <submittedName>
        <fullName evidence="1">Glycosyltransferase family 8 protein</fullName>
    </submittedName>
</protein>
<dbReference type="OrthoDB" id="2014201at2759"/>
<proteinExistence type="predicted"/>
<dbReference type="Proteomes" id="UP000054007">
    <property type="component" value="Unassembled WGS sequence"/>
</dbReference>
<dbReference type="InterPro" id="IPR029044">
    <property type="entry name" value="Nucleotide-diphossugar_trans"/>
</dbReference>
<dbReference type="GO" id="GO:0016757">
    <property type="term" value="F:glycosyltransferase activity"/>
    <property type="evidence" value="ECO:0007669"/>
    <property type="project" value="InterPro"/>
</dbReference>
<keyword evidence="1" id="KW-0808">Transferase</keyword>
<name>A0A0D7BRQ2_9AGAR</name>